<proteinExistence type="predicted"/>
<evidence type="ECO:0008006" key="3">
    <source>
        <dbReference type="Google" id="ProtNLM"/>
    </source>
</evidence>
<accession>A0A1M5JVF9</accession>
<dbReference type="RefSeq" id="WP_244545745.1">
    <property type="nucleotide sequence ID" value="NZ_FQUS01000028.1"/>
</dbReference>
<dbReference type="EMBL" id="FQUS01000028">
    <property type="protein sequence ID" value="SHG44395.1"/>
    <property type="molecule type" value="Genomic_DNA"/>
</dbReference>
<reference evidence="1 2" key="1">
    <citation type="submission" date="2016-11" db="EMBL/GenBank/DDBJ databases">
        <authorList>
            <person name="Jaros S."/>
            <person name="Januszkiewicz K."/>
            <person name="Wedrychowicz H."/>
        </authorList>
    </citation>
    <scope>NUCLEOTIDE SEQUENCE [LARGE SCALE GENOMIC DNA]</scope>
    <source>
        <strain evidence="1 2">DSM 21986</strain>
    </source>
</reference>
<sequence>MWARREPVKVIVVSHCPSLISIINIGEKPMEGNYRIGIDISKRQLDWQVTEASNQQLATGTVQNSPAALRDCWNNGLVRV</sequence>
<evidence type="ECO:0000313" key="2">
    <source>
        <dbReference type="Proteomes" id="UP000184041"/>
    </source>
</evidence>
<keyword evidence="2" id="KW-1185">Reference proteome</keyword>
<evidence type="ECO:0000313" key="1">
    <source>
        <dbReference type="EMBL" id="SHG44395.1"/>
    </source>
</evidence>
<dbReference type="AlphaFoldDB" id="A0A1M5JVF9"/>
<dbReference type="STRING" id="1194090.SAMN05443144_12853"/>
<name>A0A1M5JVF9_9BACT</name>
<protein>
    <recommendedName>
        <fullName evidence="3">Transposase</fullName>
    </recommendedName>
</protein>
<dbReference type="Proteomes" id="UP000184041">
    <property type="component" value="Unassembled WGS sequence"/>
</dbReference>
<organism evidence="1 2">
    <name type="scientific">Fodinibius roseus</name>
    <dbReference type="NCBI Taxonomy" id="1194090"/>
    <lineage>
        <taxon>Bacteria</taxon>
        <taxon>Pseudomonadati</taxon>
        <taxon>Balneolota</taxon>
        <taxon>Balneolia</taxon>
        <taxon>Balneolales</taxon>
        <taxon>Balneolaceae</taxon>
        <taxon>Fodinibius</taxon>
    </lineage>
</organism>
<gene>
    <name evidence="1" type="ORF">SAMN05443144_12853</name>
</gene>